<evidence type="ECO:0000313" key="3">
    <source>
        <dbReference type="Proteomes" id="UP000198779"/>
    </source>
</evidence>
<gene>
    <name evidence="2" type="ORF">SAMN04487901_1118</name>
</gene>
<dbReference type="AlphaFoldDB" id="A0A1G7XLT2"/>
<dbReference type="InterPro" id="IPR050904">
    <property type="entry name" value="Adhesion/Biosynth-related"/>
</dbReference>
<reference evidence="3" key="1">
    <citation type="submission" date="2016-10" db="EMBL/GenBank/DDBJ databases">
        <authorList>
            <person name="Varghese N."/>
            <person name="Submissions S."/>
        </authorList>
    </citation>
    <scope>NUCLEOTIDE SEQUENCE [LARGE SCALE GENOMIC DNA]</scope>
    <source>
        <strain evidence="3">BP1-148</strain>
    </source>
</reference>
<dbReference type="InterPro" id="IPR036378">
    <property type="entry name" value="FAS1_dom_sf"/>
</dbReference>
<name>A0A1G7XLT2_9BACT</name>
<dbReference type="PROSITE" id="PS50213">
    <property type="entry name" value="FAS1"/>
    <property type="match status" value="1"/>
</dbReference>
<dbReference type="STRING" id="645274.SAMN04487901_1118"/>
<dbReference type="Proteomes" id="UP000198779">
    <property type="component" value="Unassembled WGS sequence"/>
</dbReference>
<protein>
    <recommendedName>
        <fullName evidence="1">FAS1 domain-containing protein</fullName>
    </recommendedName>
</protein>
<dbReference type="PANTHER" id="PTHR10900:SF77">
    <property type="entry name" value="FI19380P1"/>
    <property type="match status" value="1"/>
</dbReference>
<dbReference type="Gene3D" id="2.30.180.10">
    <property type="entry name" value="FAS1 domain"/>
    <property type="match status" value="2"/>
</dbReference>
<proteinExistence type="predicted"/>
<evidence type="ECO:0000313" key="2">
    <source>
        <dbReference type="EMBL" id="SDG85208.1"/>
    </source>
</evidence>
<dbReference type="RefSeq" id="WP_091818075.1">
    <property type="nucleotide sequence ID" value="NZ_FNCQ01000011.1"/>
</dbReference>
<feature type="domain" description="FAS1" evidence="1">
    <location>
        <begin position="690"/>
        <end position="947"/>
    </location>
</feature>
<accession>A0A1G7XLT2</accession>
<dbReference type="PANTHER" id="PTHR10900">
    <property type="entry name" value="PERIOSTIN-RELATED"/>
    <property type="match status" value="1"/>
</dbReference>
<dbReference type="InterPro" id="IPR000782">
    <property type="entry name" value="FAS1_domain"/>
</dbReference>
<evidence type="ECO:0000259" key="1">
    <source>
        <dbReference type="PROSITE" id="PS50213"/>
    </source>
</evidence>
<dbReference type="PROSITE" id="PS51257">
    <property type="entry name" value="PROKAR_LIPOPROTEIN"/>
    <property type="match status" value="1"/>
</dbReference>
<dbReference type="SUPFAM" id="SSF82153">
    <property type="entry name" value="FAS1 domain"/>
    <property type="match status" value="2"/>
</dbReference>
<keyword evidence="3" id="KW-1185">Reference proteome</keyword>
<organism evidence="2 3">
    <name type="scientific">Prevotella communis</name>
    <dbReference type="NCBI Taxonomy" id="2913614"/>
    <lineage>
        <taxon>Bacteria</taxon>
        <taxon>Pseudomonadati</taxon>
        <taxon>Bacteroidota</taxon>
        <taxon>Bacteroidia</taxon>
        <taxon>Bacteroidales</taxon>
        <taxon>Prevotellaceae</taxon>
        <taxon>Prevotella</taxon>
    </lineage>
</organism>
<sequence>MKCNTILEHGRSVAFTACALLIGASVMQSCKDDDLILTGQPSWLGNSIYERLQDEGNYKYTLRLIDDLGEKDVLSHTGSRTLFVAADSAYEAWFKDNKWGVSQYEDLTLPQKKLLLRNSMIDNAYLLELMSNETAEGDASTPEWGRTMRRTTSASAYDSVYVMQPDEMPDNAYWASKRGGHAIRILKDVTEAPMIHFLPAYLQNHKITAEDLNLLTNRRATSINEAWVNGVKVVNSGDPDKKKIDYDVTCKNGYIQKVERVIESSPNMAQLVYQDDDMSTWAHLLDRYAVPYFDKTLWQDYNRNYKNSDSLFVLRYAAKSYYNGSRKVTIDRSSYDTSSDNGKYVYNDERTNQKTVIPYDELLRFDPGWNQYIDDNQQNTLHNDAGMMIVPSNQAVQEWWNGPGKSLQDEYGTLDNVPTPIMTELINVNMIPTFSTYVPSKFASVLNDAKEPLGITKNDILQCYMGCNGVVYKVSKVFTPALFASVAYPALAHASTMNIIYSIIDGRTFKPYLLSMDSKYALILPSNNAMQLVLDPASFGRSATTDDVKTETPYILEFTFNKEKQQVECVRYKSTVDENGEIVKGDKLGEVGNTGSLLTFRNRLYDSMMNYLIIVLPDKNMTVEKYVAQGYKYFKTKGGGLIKVTNVGGKLQFQGGWQLEHNRKIAAVDRYDMENGSSYMVDDMMPIASQKSVYITLQEHPEFSKFLTMMENDYNNVLTNMLNNKYYAGQSWVNSKNLRLLDNYNYTVYVPTNEAIEQLQDEKILPTDEELDRGDFDVKTKNDPKVDSICIAEGWYPDGATEAKKADIRAKVVETLTTIMSDFIRYHVQDHSVAIGMVPEVEVDDNGNVTHYKSHTSFESMKRDLETGRFIPLEVNYTNNSMTVKDNTVKDANGKVIKAGVTHNVVTSNGLYNLQCREYWFEGKNSEVNASLFMASDVVVHQIDGVLLPGVKRPWRDIVKEALGVE</sequence>
<dbReference type="EMBL" id="FNCQ01000011">
    <property type="protein sequence ID" value="SDG85208.1"/>
    <property type="molecule type" value="Genomic_DNA"/>
</dbReference>